<comment type="caution">
    <text evidence="1">The sequence shown here is derived from an EMBL/GenBank/DDBJ whole genome shotgun (WGS) entry which is preliminary data.</text>
</comment>
<organism evidence="1 2">
    <name type="scientific">Streptomyces dysideae</name>
    <dbReference type="NCBI Taxonomy" id="909626"/>
    <lineage>
        <taxon>Bacteria</taxon>
        <taxon>Bacillati</taxon>
        <taxon>Actinomycetota</taxon>
        <taxon>Actinomycetes</taxon>
        <taxon>Kitasatosporales</taxon>
        <taxon>Streptomycetaceae</taxon>
        <taxon>Streptomyces</taxon>
    </lineage>
</organism>
<gene>
    <name evidence="1" type="ORF">AQJ91_37630</name>
</gene>
<evidence type="ECO:0000313" key="1">
    <source>
        <dbReference type="EMBL" id="KUO16125.1"/>
    </source>
</evidence>
<protein>
    <recommendedName>
        <fullName evidence="3">Winged helix-turn-helix domain-containing protein</fullName>
    </recommendedName>
</protein>
<evidence type="ECO:0000313" key="2">
    <source>
        <dbReference type="Proteomes" id="UP000053260"/>
    </source>
</evidence>
<dbReference type="EMBL" id="LMXB01000095">
    <property type="protein sequence ID" value="KUO16125.1"/>
    <property type="molecule type" value="Genomic_DNA"/>
</dbReference>
<dbReference type="InterPro" id="IPR009351">
    <property type="entry name" value="AlkZ-like"/>
</dbReference>
<evidence type="ECO:0008006" key="3">
    <source>
        <dbReference type="Google" id="ProtNLM"/>
    </source>
</evidence>
<sequence>MPSPQPRSVTVHELSRTDARRIAVRAQLLDAARPAGLLDVVRRLTLLQIDPTAAVAPTADLVAWSRLGSSAYAPADLTAALRDRTLLELQAMIRPAEDLALYRAEMAEWPERGTPSSWREYHGKWVAANDACRRDILDRLGASGPLPSRELPDTCELPWRSSGWTNNRNVTKLLELMVQRGEVAVAGRRNGDRLWDLAARVCPGTPAVPVTEALRVRDERRLRALGIARARGPECPVEPADVGEAGEPAVVEGVRGKWRVDPAQLGQPFEGRAALLSPFDRLIHDRRRTLELFGFEYQLEMYKPAAKRRWGYFALPVLYGDRLVGKLDATADRKAGIFKVNATHEDEPFSKDMTAEVGHEIADLARWLDLELIRPE</sequence>
<dbReference type="OrthoDB" id="9787207at2"/>
<dbReference type="PANTHER" id="PTHR30528">
    <property type="entry name" value="CYTOPLASMIC PROTEIN"/>
    <property type="match status" value="1"/>
</dbReference>
<accession>A0A101UST0</accession>
<dbReference type="Proteomes" id="UP000053260">
    <property type="component" value="Unassembled WGS sequence"/>
</dbReference>
<dbReference type="AlphaFoldDB" id="A0A101UST0"/>
<reference evidence="1 2" key="1">
    <citation type="submission" date="2015-10" db="EMBL/GenBank/DDBJ databases">
        <title>Draft genome sequence of Streptomyces sp. RV15, isolated from a marine sponge.</title>
        <authorList>
            <person name="Ruckert C."/>
            <person name="Abdelmohsen U.R."/>
            <person name="Winkler A."/>
            <person name="Hentschel U."/>
            <person name="Kalinowski J."/>
            <person name="Kampfer P."/>
            <person name="Glaeser S."/>
        </authorList>
    </citation>
    <scope>NUCLEOTIDE SEQUENCE [LARGE SCALE GENOMIC DNA]</scope>
    <source>
        <strain evidence="1 2">RV15</strain>
    </source>
</reference>
<name>A0A101UST0_9ACTN</name>
<dbReference type="PANTHER" id="PTHR30528:SF0">
    <property type="entry name" value="CYTOPLASMIC PROTEIN"/>
    <property type="match status" value="1"/>
</dbReference>
<dbReference type="STRING" id="909626.AQJ91_37630"/>
<dbReference type="Pfam" id="PF06224">
    <property type="entry name" value="AlkZ-like"/>
    <property type="match status" value="1"/>
</dbReference>
<proteinExistence type="predicted"/>
<keyword evidence="2" id="KW-1185">Reference proteome</keyword>